<reference evidence="3" key="1">
    <citation type="journal article" date="2009" name="Appl. Environ. Microbiol.">
        <title>Complete genome sequence of the chemolithoautotrophic marine magnetotactic coccus strain MC-1.</title>
        <authorList>
            <person name="Schubbe S."/>
            <person name="Williams T.J."/>
            <person name="Xie G."/>
            <person name="Kiss H.E."/>
            <person name="Brettin T.S."/>
            <person name="Martinez D."/>
            <person name="Ross C.A."/>
            <person name="Schuler D."/>
            <person name="Cox B.L."/>
            <person name="Nealson K.H."/>
            <person name="Bazylinski D.A."/>
        </authorList>
    </citation>
    <scope>NUCLEOTIDE SEQUENCE [LARGE SCALE GENOMIC DNA]</scope>
    <source>
        <strain evidence="3">ATCC BAA-1437 / JCM 17883 / MC-1</strain>
    </source>
</reference>
<gene>
    <name evidence="2" type="ordered locus">Mmc1_0610</name>
</gene>
<keyword evidence="1" id="KW-1133">Transmembrane helix</keyword>
<feature type="transmembrane region" description="Helical" evidence="1">
    <location>
        <begin position="413"/>
        <end position="433"/>
    </location>
</feature>
<sequence length="619" mass="68714">MEKMMKTWLFDAWNPKAKDGSVGVVLLFCLLLGFTYGTLIEPKWLVSTLLGQLMSGSTTCRSDSTLYLLHGATYTLIAQLPALMIKWGLSSWVANLLCSGLYTALAFAAVGVTTLVIARMRLMALLMPLAFLDVRLMPDHFYVVSYPVNESIFGIVAMFWALLTVALLSAGWRTTALFMAGMAPAIHPTWGVATWLLCGIALKVQREPLLQRSLGIPLAAGLLVFLSSITVHFLYVHPPALGVDAEQLQQLAQQWVQQHGRTGHNQLIGDAANPWLTGLHFFLPELTLAMLAWLAMRHKDTTLLQGAGRTLLFTMLIFTALLVGVRTLHELFAQQVPVFLDMLLYNRWLNLNTILNLILMVSLMVQLGWQRQNRSARFVLAFLTLLFIISAVYRNHLPLTPCVDCKIFGKSPGGSAAAEVLLALLYLAVLLTLKGVALPTDRWSWVAAPKVLLGVVVALFVGGSIYEFRPAQIFSEEAFHKRRHHVKNSCYDDLGAFKEKVAQGDGMMMIGPGALGRGSLNKMVLYATGKCQAAFPIMGHAYNPNSIWKAQQVGQQFGCAQAQGTPEEVQTCWQGRSQAQWQALATPLHYDRLLVDDRWQLDLPVVAEFCRMRLYEIPQ</sequence>
<dbReference type="OrthoDB" id="8486046at2"/>
<name>A0L588_MAGMM</name>
<feature type="transmembrane region" description="Helical" evidence="1">
    <location>
        <begin position="376"/>
        <end position="393"/>
    </location>
</feature>
<feature type="transmembrane region" description="Helical" evidence="1">
    <location>
        <begin position="152"/>
        <end position="172"/>
    </location>
</feature>
<feature type="transmembrane region" description="Helical" evidence="1">
    <location>
        <begin position="214"/>
        <end position="235"/>
    </location>
</feature>
<evidence type="ECO:0000256" key="1">
    <source>
        <dbReference type="SAM" id="Phobius"/>
    </source>
</evidence>
<keyword evidence="1" id="KW-0812">Transmembrane</keyword>
<keyword evidence="1" id="KW-0472">Membrane</keyword>
<feature type="transmembrane region" description="Helical" evidence="1">
    <location>
        <begin position="307"/>
        <end position="328"/>
    </location>
</feature>
<evidence type="ECO:0000313" key="3">
    <source>
        <dbReference type="Proteomes" id="UP000002586"/>
    </source>
</evidence>
<feature type="transmembrane region" description="Helical" evidence="1">
    <location>
        <begin position="275"/>
        <end position="295"/>
    </location>
</feature>
<protein>
    <submittedName>
        <fullName evidence="2">Uncharacterized protein</fullName>
    </submittedName>
</protein>
<dbReference type="RefSeq" id="WP_011712298.1">
    <property type="nucleotide sequence ID" value="NC_008576.1"/>
</dbReference>
<dbReference type="AlphaFoldDB" id="A0L588"/>
<accession>A0L588</accession>
<dbReference type="KEGG" id="mgm:Mmc1_0610"/>
<feature type="transmembrane region" description="Helical" evidence="1">
    <location>
        <begin position="21"/>
        <end position="40"/>
    </location>
</feature>
<dbReference type="HOGENOM" id="CLU_441316_0_0_5"/>
<dbReference type="Proteomes" id="UP000002586">
    <property type="component" value="Chromosome"/>
</dbReference>
<feature type="transmembrane region" description="Helical" evidence="1">
    <location>
        <begin position="92"/>
        <end position="118"/>
    </location>
</feature>
<feature type="transmembrane region" description="Helical" evidence="1">
    <location>
        <begin position="348"/>
        <end position="369"/>
    </location>
</feature>
<reference evidence="2 3" key="2">
    <citation type="journal article" date="2012" name="Int. J. Syst. Evol. Microbiol.">
        <title>Magnetococcus marinus gen. nov., sp. nov., a marine, magnetotactic bacterium that represents a novel lineage (Magnetococcaceae fam. nov.; Magnetococcales ord. nov.) at the base of the Alphaproteobacteria.</title>
        <authorList>
            <person name="Bazylinski D.A."/>
            <person name="Williams T.J."/>
            <person name="Lefevre C.T."/>
            <person name="Berg R.J."/>
            <person name="Zhang C.L."/>
            <person name="Bowser S.S."/>
            <person name="Dean A.J."/>
            <person name="Beveridge T.J."/>
        </authorList>
    </citation>
    <scope>NUCLEOTIDE SEQUENCE [LARGE SCALE GENOMIC DNA]</scope>
    <source>
        <strain evidence="3">ATCC BAA-1437 / JCM 17883 / MC-1</strain>
    </source>
</reference>
<keyword evidence="3" id="KW-1185">Reference proteome</keyword>
<dbReference type="eggNOG" id="ENOG502ZMUC">
    <property type="taxonomic scope" value="Bacteria"/>
</dbReference>
<dbReference type="EMBL" id="CP000471">
    <property type="protein sequence ID" value="ABK43131.1"/>
    <property type="molecule type" value="Genomic_DNA"/>
</dbReference>
<evidence type="ECO:0000313" key="2">
    <source>
        <dbReference type="EMBL" id="ABK43131.1"/>
    </source>
</evidence>
<organism evidence="2 3">
    <name type="scientific">Magnetococcus marinus (strain ATCC BAA-1437 / JCM 17883 / MC-1)</name>
    <dbReference type="NCBI Taxonomy" id="156889"/>
    <lineage>
        <taxon>Bacteria</taxon>
        <taxon>Pseudomonadati</taxon>
        <taxon>Pseudomonadota</taxon>
        <taxon>Magnetococcia</taxon>
        <taxon>Magnetococcales</taxon>
        <taxon>Magnetococcaceae</taxon>
        <taxon>Magnetococcus</taxon>
    </lineage>
</organism>
<feature type="transmembrane region" description="Helical" evidence="1">
    <location>
        <begin position="445"/>
        <end position="466"/>
    </location>
</feature>
<proteinExistence type="predicted"/>